<evidence type="ECO:0000313" key="2">
    <source>
        <dbReference type="EMBL" id="SNX99185.1"/>
    </source>
</evidence>
<sequence>MSRPDLRRTRTLVVVGAGPTAIGVLERLVASAPELADGRRLHVHLVDPYPPGGGRVWRAAQPDLLWANSLVGDVTVLPDPSVVVDGPVGEGTTLWQWVCDVARSRPDGDPIGREARRLGPASFPSRPLVNAYLGWVLDTVVAAAAPQVDVSLHATRVLDVADGPAGTRVRLADGTELAADAVVLAQGHLDARPTAAERATAEVAARSGLTYVPTGYTADLDLSALAPGQDVLVRGAGLAFVDLAVLLTSGRGGRFARDDDGRLRYRPSGREPVLHVGSRRGVPYRSKLGYPWGGPPVPLRFFTLAAIDEDFGASRRLDLRSDLAPLIERELAWAHYTELFRAFPERTAVPWPEFAEAYAAATTSRAERALVARAVPDPVDRFDLAALDRPLAGRWFADPEALQDAVRRHVRADLERSADPRFSTDAAVFTALLQCHGTIAALATARRLTARAESEELAGWWMNLFSYLASGPPGPRLEELLALSEAGVLRFLGADVEVVLDADAGVFRARSASCPGVTEARALVEARVPTPDVTATPDPVVTGLLSRGEGRERVLADRGVAGGVRGTGRLDVDAGLRLRTASGASHPTIRAVGYWTAGAQVAAFARPHTNAPFFRQNDALARDLWRDLTGAATGPAVTVLAAGAA</sequence>
<dbReference type="PANTHER" id="PTHR40254">
    <property type="entry name" value="BLR0577 PROTEIN"/>
    <property type="match status" value="1"/>
</dbReference>
<protein>
    <submittedName>
        <fullName evidence="2">FAD-NAD(P)-binding</fullName>
    </submittedName>
</protein>
<dbReference type="PANTHER" id="PTHR40254:SF1">
    <property type="entry name" value="BLR0577 PROTEIN"/>
    <property type="match status" value="1"/>
</dbReference>
<proteinExistence type="predicted"/>
<dbReference type="Proteomes" id="UP000219514">
    <property type="component" value="Unassembled WGS sequence"/>
</dbReference>
<gene>
    <name evidence="2" type="ORF">SAMN06893097_11560</name>
</gene>
<feature type="domain" description="FAD-dependent urate hydroxylase HpyO/Asp monooxygenase CreE-like FAD/NAD(P)-binding" evidence="1">
    <location>
        <begin position="13"/>
        <end position="188"/>
    </location>
</feature>
<dbReference type="Pfam" id="PF13454">
    <property type="entry name" value="NAD_binding_9"/>
    <property type="match status" value="1"/>
</dbReference>
<dbReference type="Gene3D" id="3.50.50.60">
    <property type="entry name" value="FAD/NAD(P)-binding domain"/>
    <property type="match status" value="1"/>
</dbReference>
<dbReference type="AlphaFoldDB" id="A0A285EJC0"/>
<dbReference type="RefSeq" id="WP_097209090.1">
    <property type="nucleotide sequence ID" value="NZ_JACHXB010000002.1"/>
</dbReference>
<dbReference type="InterPro" id="IPR036188">
    <property type="entry name" value="FAD/NAD-bd_sf"/>
</dbReference>
<organism evidence="2 3">
    <name type="scientific">Geodermatophilus sabuli</name>
    <dbReference type="NCBI Taxonomy" id="1564158"/>
    <lineage>
        <taxon>Bacteria</taxon>
        <taxon>Bacillati</taxon>
        <taxon>Actinomycetota</taxon>
        <taxon>Actinomycetes</taxon>
        <taxon>Geodermatophilales</taxon>
        <taxon>Geodermatophilaceae</taxon>
        <taxon>Geodermatophilus</taxon>
    </lineage>
</organism>
<accession>A0A285EJC0</accession>
<name>A0A285EJC0_9ACTN</name>
<dbReference type="OrthoDB" id="3653265at2"/>
<evidence type="ECO:0000313" key="3">
    <source>
        <dbReference type="Proteomes" id="UP000219514"/>
    </source>
</evidence>
<evidence type="ECO:0000259" key="1">
    <source>
        <dbReference type="Pfam" id="PF13454"/>
    </source>
</evidence>
<dbReference type="EMBL" id="OBDO01000015">
    <property type="protein sequence ID" value="SNX99185.1"/>
    <property type="molecule type" value="Genomic_DNA"/>
</dbReference>
<dbReference type="SUPFAM" id="SSF51905">
    <property type="entry name" value="FAD/NAD(P)-binding domain"/>
    <property type="match status" value="1"/>
</dbReference>
<reference evidence="2 3" key="1">
    <citation type="submission" date="2017-09" db="EMBL/GenBank/DDBJ databases">
        <authorList>
            <person name="Ehlers B."/>
            <person name="Leendertz F.H."/>
        </authorList>
    </citation>
    <scope>NUCLEOTIDE SEQUENCE [LARGE SCALE GENOMIC DNA]</scope>
    <source>
        <strain evidence="2 3">DSM 46844</strain>
    </source>
</reference>
<dbReference type="InterPro" id="IPR052189">
    <property type="entry name" value="L-asp_N-monooxygenase_NS-form"/>
</dbReference>
<dbReference type="InterPro" id="IPR038732">
    <property type="entry name" value="HpyO/CreE_NAD-binding"/>
</dbReference>
<keyword evidence="3" id="KW-1185">Reference proteome</keyword>